<organism evidence="2 3">
    <name type="scientific">Amniculicola lignicola CBS 123094</name>
    <dbReference type="NCBI Taxonomy" id="1392246"/>
    <lineage>
        <taxon>Eukaryota</taxon>
        <taxon>Fungi</taxon>
        <taxon>Dikarya</taxon>
        <taxon>Ascomycota</taxon>
        <taxon>Pezizomycotina</taxon>
        <taxon>Dothideomycetes</taxon>
        <taxon>Pleosporomycetidae</taxon>
        <taxon>Pleosporales</taxon>
        <taxon>Amniculicolaceae</taxon>
        <taxon>Amniculicola</taxon>
    </lineage>
</organism>
<keyword evidence="1" id="KW-0812">Transmembrane</keyword>
<protein>
    <submittedName>
        <fullName evidence="2">Uncharacterized protein</fullName>
    </submittedName>
</protein>
<dbReference type="Proteomes" id="UP000799779">
    <property type="component" value="Unassembled WGS sequence"/>
</dbReference>
<evidence type="ECO:0000313" key="2">
    <source>
        <dbReference type="EMBL" id="KAF1993070.1"/>
    </source>
</evidence>
<keyword evidence="1" id="KW-1133">Transmembrane helix</keyword>
<dbReference type="AlphaFoldDB" id="A0A6A5VUL2"/>
<sequence>MIPSAFNSVTAIRAGADENVEFQALYANYPTGHIDLAKCNSSKILHLSSPPLRVRGLPIRLMPVPTDATSSPALSWHSIQPGHLSIFCIDEPFAFRVGANSNATLTPYTPPNKLPVHTRSIAIYSSSHKSITPQTRLLVMHLDASLPMPNPTPPIHTHHELRPALDNRCVSSTHLTPRSTRPTLRTNANALTPSADCGVGGKGKTCSPLRGWGGFAFALFCLTPWALGVRR</sequence>
<keyword evidence="1" id="KW-0472">Membrane</keyword>
<name>A0A6A5VUL2_9PLEO</name>
<feature type="transmembrane region" description="Helical" evidence="1">
    <location>
        <begin position="211"/>
        <end position="229"/>
    </location>
</feature>
<reference evidence="2" key="1">
    <citation type="journal article" date="2020" name="Stud. Mycol.">
        <title>101 Dothideomycetes genomes: a test case for predicting lifestyles and emergence of pathogens.</title>
        <authorList>
            <person name="Haridas S."/>
            <person name="Albert R."/>
            <person name="Binder M."/>
            <person name="Bloem J."/>
            <person name="Labutti K."/>
            <person name="Salamov A."/>
            <person name="Andreopoulos B."/>
            <person name="Baker S."/>
            <person name="Barry K."/>
            <person name="Bills G."/>
            <person name="Bluhm B."/>
            <person name="Cannon C."/>
            <person name="Castanera R."/>
            <person name="Culley D."/>
            <person name="Daum C."/>
            <person name="Ezra D."/>
            <person name="Gonzalez J."/>
            <person name="Henrissat B."/>
            <person name="Kuo A."/>
            <person name="Liang C."/>
            <person name="Lipzen A."/>
            <person name="Lutzoni F."/>
            <person name="Magnuson J."/>
            <person name="Mondo S."/>
            <person name="Nolan M."/>
            <person name="Ohm R."/>
            <person name="Pangilinan J."/>
            <person name="Park H.-J."/>
            <person name="Ramirez L."/>
            <person name="Alfaro M."/>
            <person name="Sun H."/>
            <person name="Tritt A."/>
            <person name="Yoshinaga Y."/>
            <person name="Zwiers L.-H."/>
            <person name="Turgeon B."/>
            <person name="Goodwin S."/>
            <person name="Spatafora J."/>
            <person name="Crous P."/>
            <person name="Grigoriev I."/>
        </authorList>
    </citation>
    <scope>NUCLEOTIDE SEQUENCE</scope>
    <source>
        <strain evidence="2">CBS 123094</strain>
    </source>
</reference>
<evidence type="ECO:0000256" key="1">
    <source>
        <dbReference type="SAM" id="Phobius"/>
    </source>
</evidence>
<accession>A0A6A5VUL2</accession>
<evidence type="ECO:0000313" key="3">
    <source>
        <dbReference type="Proteomes" id="UP000799779"/>
    </source>
</evidence>
<proteinExistence type="predicted"/>
<keyword evidence="3" id="KW-1185">Reference proteome</keyword>
<dbReference type="EMBL" id="ML977736">
    <property type="protein sequence ID" value="KAF1993070.1"/>
    <property type="molecule type" value="Genomic_DNA"/>
</dbReference>
<gene>
    <name evidence="2" type="ORF">P154DRAFT_105219</name>
</gene>